<dbReference type="AlphaFoldDB" id="A0AAU7LRS2"/>
<evidence type="ECO:0000313" key="1">
    <source>
        <dbReference type="EMBL" id="XBP70297.1"/>
    </source>
</evidence>
<evidence type="ECO:0008006" key="2">
    <source>
        <dbReference type="Google" id="ProtNLM"/>
    </source>
</evidence>
<dbReference type="EMBL" id="CP157675">
    <property type="protein sequence ID" value="XBP70297.1"/>
    <property type="molecule type" value="Genomic_DNA"/>
</dbReference>
<organism evidence="1">
    <name type="scientific">Polaromonas hydrogenivorans</name>
    <dbReference type="NCBI Taxonomy" id="335476"/>
    <lineage>
        <taxon>Bacteria</taxon>
        <taxon>Pseudomonadati</taxon>
        <taxon>Pseudomonadota</taxon>
        <taxon>Betaproteobacteria</taxon>
        <taxon>Burkholderiales</taxon>
        <taxon>Comamonadaceae</taxon>
        <taxon>Polaromonas</taxon>
    </lineage>
</organism>
<name>A0AAU7LRS2_9BURK</name>
<proteinExistence type="predicted"/>
<protein>
    <recommendedName>
        <fullName evidence="2">Transposase</fullName>
    </recommendedName>
</protein>
<sequence length="104" mass="11954">MKPPVKAAPGTAMSRIKERLFQNWSHRDDPKDEPTTHLPAIKPQREVGFPSSIAEFLLVFRLKARRRSLLSADILERAVRVVFVTCKNWFSGADSHHAKPRRHD</sequence>
<reference evidence="1" key="1">
    <citation type="submission" date="2024-05" db="EMBL/GenBank/DDBJ databases">
        <authorList>
            <person name="Bunk B."/>
            <person name="Swiderski J."/>
            <person name="Sproer C."/>
            <person name="Thiel V."/>
        </authorList>
    </citation>
    <scope>NUCLEOTIDE SEQUENCE</scope>
    <source>
        <strain evidence="1">DSM 17735</strain>
    </source>
</reference>
<dbReference type="RefSeq" id="WP_349279553.1">
    <property type="nucleotide sequence ID" value="NZ_CBCSCU010000005.1"/>
</dbReference>
<gene>
    <name evidence="1" type="ORF">ABLV49_00205</name>
</gene>
<accession>A0AAU7LRS2</accession>